<gene>
    <name evidence="6" type="ORF">AABB29_03820</name>
</gene>
<feature type="domain" description="OmpA-like" evidence="5">
    <location>
        <begin position="195"/>
        <end position="313"/>
    </location>
</feature>
<name>A0ABZ2V704_9RHOB</name>
<protein>
    <submittedName>
        <fullName evidence="6">OmpA family protein</fullName>
    </submittedName>
</protein>
<dbReference type="EMBL" id="CP150951">
    <property type="protein sequence ID" value="WZC49789.1"/>
    <property type="molecule type" value="Genomic_DNA"/>
</dbReference>
<evidence type="ECO:0000256" key="1">
    <source>
        <dbReference type="ARBA" id="ARBA00004442"/>
    </source>
</evidence>
<dbReference type="Gene3D" id="3.30.1330.60">
    <property type="entry name" value="OmpA-like domain"/>
    <property type="match status" value="1"/>
</dbReference>
<evidence type="ECO:0000313" key="7">
    <source>
        <dbReference type="Proteomes" id="UP001440612"/>
    </source>
</evidence>
<dbReference type="PROSITE" id="PS51123">
    <property type="entry name" value="OMPA_2"/>
    <property type="match status" value="1"/>
</dbReference>
<dbReference type="RefSeq" id="WP_341367899.1">
    <property type="nucleotide sequence ID" value="NZ_CP150951.2"/>
</dbReference>
<evidence type="ECO:0000256" key="2">
    <source>
        <dbReference type="ARBA" id="ARBA00023136"/>
    </source>
</evidence>
<evidence type="ECO:0000259" key="5">
    <source>
        <dbReference type="PROSITE" id="PS51123"/>
    </source>
</evidence>
<evidence type="ECO:0000313" key="6">
    <source>
        <dbReference type="EMBL" id="WZC49789.1"/>
    </source>
</evidence>
<sequence length="313" mass="33903">MIRTSAVLFWFLAGAIEAQTLDFPSNASLQAAVESPLDSYAMPIAIWDGQTVPVRSVEGAMTQQAWRIDAASLTTLQLLRPLREQLRNDRFRILLDCQTEECGGFDFRFGTQTLPPPDMQINIGDFRFLAAERSGVDGPEYVTLFVSRTAQAGFVQVTHVGPVQEEETEPLVTASAPALRATDEDPEAPNLADQLEQNGHAILSDLTFATGSAQLAETDFASLQALADVLVDNPELTVALVGHTDSAGSLAGNIALSKQRAGSVLERLVSDYAVPRRQLEAEGMGYLSPIANNQTEEGRDANRRVEVIITSTE</sequence>
<dbReference type="Proteomes" id="UP001440612">
    <property type="component" value="Chromosome"/>
</dbReference>
<evidence type="ECO:0000256" key="3">
    <source>
        <dbReference type="ARBA" id="ARBA00023237"/>
    </source>
</evidence>
<keyword evidence="2 4" id="KW-0472">Membrane</keyword>
<keyword evidence="3" id="KW-0998">Cell outer membrane</keyword>
<evidence type="ECO:0000256" key="4">
    <source>
        <dbReference type="PROSITE-ProRule" id="PRU00473"/>
    </source>
</evidence>
<dbReference type="PRINTS" id="PR01021">
    <property type="entry name" value="OMPADOMAIN"/>
</dbReference>
<reference evidence="7" key="1">
    <citation type="submission" date="2024-04" db="EMBL/GenBank/DDBJ databases">
        <title>Phylogenomic analyses of a clade within the roseobacter group suggest taxonomic reassignments of species of the genera Aestuariivita, Citreicella, Loktanella, Nautella, Pelagibaca, Ruegeria, Thalassobius, Thiobacimonas and Tropicibacter, and the proposal o.</title>
        <authorList>
            <person name="Jeon C.O."/>
        </authorList>
    </citation>
    <scope>NUCLEOTIDE SEQUENCE [LARGE SCALE GENOMIC DNA]</scope>
    <source>
        <strain evidence="7">BS5-3</strain>
    </source>
</reference>
<dbReference type="SUPFAM" id="SSF103088">
    <property type="entry name" value="OmpA-like"/>
    <property type="match status" value="1"/>
</dbReference>
<dbReference type="CDD" id="cd07185">
    <property type="entry name" value="OmpA_C-like"/>
    <property type="match status" value="1"/>
</dbReference>
<proteinExistence type="predicted"/>
<dbReference type="InterPro" id="IPR006664">
    <property type="entry name" value="OMP_bac"/>
</dbReference>
<dbReference type="PANTHER" id="PTHR30329">
    <property type="entry name" value="STATOR ELEMENT OF FLAGELLAR MOTOR COMPLEX"/>
    <property type="match status" value="1"/>
</dbReference>
<dbReference type="InterPro" id="IPR050330">
    <property type="entry name" value="Bact_OuterMem_StrucFunc"/>
</dbReference>
<dbReference type="InterPro" id="IPR006665">
    <property type="entry name" value="OmpA-like"/>
</dbReference>
<dbReference type="Pfam" id="PF00691">
    <property type="entry name" value="OmpA"/>
    <property type="match status" value="1"/>
</dbReference>
<organism evidence="6 7">
    <name type="scientific">Yoonia phaeophyticola</name>
    <dbReference type="NCBI Taxonomy" id="3137369"/>
    <lineage>
        <taxon>Bacteria</taxon>
        <taxon>Pseudomonadati</taxon>
        <taxon>Pseudomonadota</taxon>
        <taxon>Alphaproteobacteria</taxon>
        <taxon>Rhodobacterales</taxon>
        <taxon>Paracoccaceae</taxon>
        <taxon>Yoonia</taxon>
    </lineage>
</organism>
<dbReference type="PANTHER" id="PTHR30329:SF21">
    <property type="entry name" value="LIPOPROTEIN YIAD-RELATED"/>
    <property type="match status" value="1"/>
</dbReference>
<accession>A0ABZ2V704</accession>
<dbReference type="InterPro" id="IPR036737">
    <property type="entry name" value="OmpA-like_sf"/>
</dbReference>
<keyword evidence="7" id="KW-1185">Reference proteome</keyword>
<comment type="subcellular location">
    <subcellularLocation>
        <location evidence="1">Cell outer membrane</location>
    </subcellularLocation>
</comment>